<evidence type="ECO:0000256" key="3">
    <source>
        <dbReference type="ARBA" id="ARBA00022475"/>
    </source>
</evidence>
<feature type="transmembrane region" description="Helical" evidence="7">
    <location>
        <begin position="174"/>
        <end position="191"/>
    </location>
</feature>
<dbReference type="InterPro" id="IPR004680">
    <property type="entry name" value="Cit_transptr-like_dom"/>
</dbReference>
<keyword evidence="4 7" id="KW-0812">Transmembrane</keyword>
<feature type="signal peptide" evidence="8">
    <location>
        <begin position="1"/>
        <end position="27"/>
    </location>
</feature>
<name>A0A9D2M8Z1_9FIRM</name>
<feature type="transmembrane region" description="Helical" evidence="7">
    <location>
        <begin position="203"/>
        <end position="235"/>
    </location>
</feature>
<accession>A0A9D2M8Z1</accession>
<proteinExistence type="predicted"/>
<evidence type="ECO:0000256" key="6">
    <source>
        <dbReference type="ARBA" id="ARBA00023136"/>
    </source>
</evidence>
<dbReference type="Pfam" id="PF03600">
    <property type="entry name" value="CitMHS"/>
    <property type="match status" value="1"/>
</dbReference>
<feature type="transmembrane region" description="Helical" evidence="7">
    <location>
        <begin position="308"/>
        <end position="334"/>
    </location>
</feature>
<feature type="transmembrane region" description="Helical" evidence="7">
    <location>
        <begin position="146"/>
        <end position="168"/>
    </location>
</feature>
<keyword evidence="5 7" id="KW-1133">Transmembrane helix</keyword>
<feature type="transmembrane region" description="Helical" evidence="7">
    <location>
        <begin position="247"/>
        <end position="266"/>
    </location>
</feature>
<evidence type="ECO:0000256" key="1">
    <source>
        <dbReference type="ARBA" id="ARBA00004651"/>
    </source>
</evidence>
<evidence type="ECO:0000256" key="7">
    <source>
        <dbReference type="SAM" id="Phobius"/>
    </source>
</evidence>
<evidence type="ECO:0000256" key="2">
    <source>
        <dbReference type="ARBA" id="ARBA00022448"/>
    </source>
</evidence>
<dbReference type="GO" id="GO:0005886">
    <property type="term" value="C:plasma membrane"/>
    <property type="evidence" value="ECO:0007669"/>
    <property type="project" value="UniProtKB-SubCell"/>
</dbReference>
<feature type="transmembrane region" description="Helical" evidence="7">
    <location>
        <begin position="78"/>
        <end position="94"/>
    </location>
</feature>
<evidence type="ECO:0000256" key="5">
    <source>
        <dbReference type="ARBA" id="ARBA00022989"/>
    </source>
</evidence>
<dbReference type="Proteomes" id="UP000886803">
    <property type="component" value="Unassembled WGS sequence"/>
</dbReference>
<keyword evidence="2" id="KW-0813">Transport</keyword>
<organism evidence="10 11">
    <name type="scientific">Candidatus Gemmiger avicola</name>
    <dbReference type="NCBI Taxonomy" id="2838605"/>
    <lineage>
        <taxon>Bacteria</taxon>
        <taxon>Bacillati</taxon>
        <taxon>Bacillota</taxon>
        <taxon>Clostridia</taxon>
        <taxon>Eubacteriales</taxon>
        <taxon>Gemmiger</taxon>
    </lineage>
</organism>
<evidence type="ECO:0000313" key="10">
    <source>
        <dbReference type="EMBL" id="HJB42503.1"/>
    </source>
</evidence>
<feature type="domain" description="Citrate transporter-like" evidence="9">
    <location>
        <begin position="19"/>
        <end position="300"/>
    </location>
</feature>
<gene>
    <name evidence="10" type="ORF">H9945_08395</name>
</gene>
<feature type="chain" id="PRO_5038920409" evidence="8">
    <location>
        <begin position="28"/>
        <end position="370"/>
    </location>
</feature>
<feature type="transmembrane region" description="Helical" evidence="7">
    <location>
        <begin position="43"/>
        <end position="66"/>
    </location>
</feature>
<dbReference type="EMBL" id="DWYG01000141">
    <property type="protein sequence ID" value="HJB42503.1"/>
    <property type="molecule type" value="Genomic_DNA"/>
</dbReference>
<dbReference type="AlphaFoldDB" id="A0A9D2M8Z1"/>
<keyword evidence="8" id="KW-0732">Signal</keyword>
<sequence length="370" mass="39382">MRRLGRFVRQETVLCVALGLGAVSCLAVPPDAGYADYVDWDTLAMLFSLMAVMRGFQDAGLFEWLGGRLLRRAANTRQMLLSLVFFPFFLSMVVTNDVSLLTFVPFGLVVLGMAGQTRLAVPLVALQTLAANLGSMLTPMGNPQNLYLYGRAGVGFAAFCSWMLPYVALSGLCIAVLCVAQPAAPLANLALNTPLRRPQNLPLCTAGFALCLLGVFGVLPPVGLAAAVFTCLLLVDRPLLARLDYSLLLTFIGFFVFIGNIGRIEAFRTALSALLAKAVVPVAVLASQVTSNVPAALLLAGFTDQWQALVIGCNLGGLGTLIASMASLISYKLIVAALPEVRGRYFRWFTASNIGMLALLLATWAGLTPA</sequence>
<comment type="caution">
    <text evidence="10">The sequence shown here is derived from an EMBL/GenBank/DDBJ whole genome shotgun (WGS) entry which is preliminary data.</text>
</comment>
<dbReference type="PANTHER" id="PTHR43302:SF5">
    <property type="entry name" value="TRANSPORTER ARSB-RELATED"/>
    <property type="match status" value="1"/>
</dbReference>
<feature type="transmembrane region" description="Helical" evidence="7">
    <location>
        <begin position="100"/>
        <end position="125"/>
    </location>
</feature>
<keyword evidence="6 7" id="KW-0472">Membrane</keyword>
<reference evidence="10" key="1">
    <citation type="journal article" date="2021" name="PeerJ">
        <title>Extensive microbial diversity within the chicken gut microbiome revealed by metagenomics and culture.</title>
        <authorList>
            <person name="Gilroy R."/>
            <person name="Ravi A."/>
            <person name="Getino M."/>
            <person name="Pursley I."/>
            <person name="Horton D.L."/>
            <person name="Alikhan N.F."/>
            <person name="Baker D."/>
            <person name="Gharbi K."/>
            <person name="Hall N."/>
            <person name="Watson M."/>
            <person name="Adriaenssens E.M."/>
            <person name="Foster-Nyarko E."/>
            <person name="Jarju S."/>
            <person name="Secka A."/>
            <person name="Antonio M."/>
            <person name="Oren A."/>
            <person name="Chaudhuri R.R."/>
            <person name="La Ragione R."/>
            <person name="Hildebrand F."/>
            <person name="Pallen M.J."/>
        </authorList>
    </citation>
    <scope>NUCLEOTIDE SEQUENCE</scope>
    <source>
        <strain evidence="10">ChiBcec8-13705</strain>
    </source>
</reference>
<feature type="transmembrane region" description="Helical" evidence="7">
    <location>
        <begin position="346"/>
        <end position="367"/>
    </location>
</feature>
<dbReference type="PANTHER" id="PTHR43302">
    <property type="entry name" value="TRANSPORTER ARSB-RELATED"/>
    <property type="match status" value="1"/>
</dbReference>
<dbReference type="GO" id="GO:0055085">
    <property type="term" value="P:transmembrane transport"/>
    <property type="evidence" value="ECO:0007669"/>
    <property type="project" value="InterPro"/>
</dbReference>
<evidence type="ECO:0000256" key="4">
    <source>
        <dbReference type="ARBA" id="ARBA00022692"/>
    </source>
</evidence>
<evidence type="ECO:0000259" key="9">
    <source>
        <dbReference type="Pfam" id="PF03600"/>
    </source>
</evidence>
<dbReference type="PROSITE" id="PS51257">
    <property type="entry name" value="PROKAR_LIPOPROTEIN"/>
    <property type="match status" value="1"/>
</dbReference>
<comment type="subcellular location">
    <subcellularLocation>
        <location evidence="1">Cell membrane</location>
        <topology evidence="1">Multi-pass membrane protein</topology>
    </subcellularLocation>
</comment>
<protein>
    <submittedName>
        <fullName evidence="10">Citrate transporter</fullName>
    </submittedName>
</protein>
<keyword evidence="3" id="KW-1003">Cell membrane</keyword>
<reference evidence="10" key="2">
    <citation type="submission" date="2021-04" db="EMBL/GenBank/DDBJ databases">
        <authorList>
            <person name="Gilroy R."/>
        </authorList>
    </citation>
    <scope>NUCLEOTIDE SEQUENCE</scope>
    <source>
        <strain evidence="10">ChiBcec8-13705</strain>
    </source>
</reference>
<evidence type="ECO:0000313" key="11">
    <source>
        <dbReference type="Proteomes" id="UP000886803"/>
    </source>
</evidence>
<feature type="transmembrane region" description="Helical" evidence="7">
    <location>
        <begin position="278"/>
        <end position="302"/>
    </location>
</feature>
<evidence type="ECO:0000256" key="8">
    <source>
        <dbReference type="SAM" id="SignalP"/>
    </source>
</evidence>